<dbReference type="Gene3D" id="2.60.120.200">
    <property type="match status" value="1"/>
</dbReference>
<dbReference type="GO" id="GO:0004553">
    <property type="term" value="F:hydrolase activity, hydrolyzing O-glycosyl compounds"/>
    <property type="evidence" value="ECO:0007669"/>
    <property type="project" value="InterPro"/>
</dbReference>
<organism evidence="4 5">
    <name type="scientific">Anthostomella pinea</name>
    <dbReference type="NCBI Taxonomy" id="933095"/>
    <lineage>
        <taxon>Eukaryota</taxon>
        <taxon>Fungi</taxon>
        <taxon>Dikarya</taxon>
        <taxon>Ascomycota</taxon>
        <taxon>Pezizomycotina</taxon>
        <taxon>Sordariomycetes</taxon>
        <taxon>Xylariomycetidae</taxon>
        <taxon>Xylariales</taxon>
        <taxon>Xylariaceae</taxon>
        <taxon>Anthostomella</taxon>
    </lineage>
</organism>
<keyword evidence="5" id="KW-1185">Reference proteome</keyword>
<sequence>MTPHRHSLQKLILSLFTLFPWIVIAFPETSDNRCDCYLTNASSSNYFTTHKFFDFRSLSQYADVPGPIADPYDSSQALATSDYFLSDDWTEYWGVQSWNNSDSVDAGTAPILMVNSPNNIYIENNTDASPASDTFMTMRTLRLEDYQSASEFESISQAYHYASVRMYARTIGAPGAVTAMFTYKDSGDPTQLTHVQESDLEIRTMDPPNVVQYTNQPSYTSQGSDIPASTRNVSNPGHLDWTEWAVYRMDWNPSSTTWYVDGESVASIEFQTPRDPSMVIFNAWSDGGVWSGNMSVGNEAYLQVQWIELVYNSTGSAKTTDKRGEGESLERIERRAEASCVNVCSMDDTTKIGTPVLLQGGASGVLGYVRLFGTVGFWIPLLSMALLFW</sequence>
<accession>A0AAI8VK74</accession>
<keyword evidence="1" id="KW-0812">Transmembrane</keyword>
<feature type="signal peptide" evidence="2">
    <location>
        <begin position="1"/>
        <end position="25"/>
    </location>
</feature>
<dbReference type="CDD" id="cd00413">
    <property type="entry name" value="Glyco_hydrolase_16"/>
    <property type="match status" value="1"/>
</dbReference>
<keyword evidence="1" id="KW-1133">Transmembrane helix</keyword>
<dbReference type="AlphaFoldDB" id="A0AAI8VK74"/>
<dbReference type="SUPFAM" id="SSF49899">
    <property type="entry name" value="Concanavalin A-like lectins/glucanases"/>
    <property type="match status" value="1"/>
</dbReference>
<dbReference type="InterPro" id="IPR000757">
    <property type="entry name" value="Beta-glucanase-like"/>
</dbReference>
<protein>
    <submittedName>
        <fullName evidence="4">Uu.00g005330.m01.CDS01</fullName>
    </submittedName>
</protein>
<name>A0AAI8VK74_9PEZI</name>
<keyword evidence="2" id="KW-0732">Signal</keyword>
<evidence type="ECO:0000256" key="1">
    <source>
        <dbReference type="SAM" id="Phobius"/>
    </source>
</evidence>
<dbReference type="PANTHER" id="PTHR38121">
    <property type="entry name" value="GH16 DOMAIN-CONTAINING PROTEIN"/>
    <property type="match status" value="1"/>
</dbReference>
<feature type="domain" description="GH16" evidence="3">
    <location>
        <begin position="59"/>
        <end position="315"/>
    </location>
</feature>
<feature type="transmembrane region" description="Helical" evidence="1">
    <location>
        <begin position="365"/>
        <end position="388"/>
    </location>
</feature>
<proteinExistence type="predicted"/>
<evidence type="ECO:0000313" key="4">
    <source>
        <dbReference type="EMBL" id="CAJ2506403.1"/>
    </source>
</evidence>
<dbReference type="InterPro" id="IPR013320">
    <property type="entry name" value="ConA-like_dom_sf"/>
</dbReference>
<dbReference type="PANTHER" id="PTHR38121:SF4">
    <property type="entry name" value="GH16 DOMAIN-CONTAINING PROTEIN-RELATED"/>
    <property type="match status" value="1"/>
</dbReference>
<gene>
    <name evidence="4" type="ORF">KHLLAP_LOCUS6871</name>
</gene>
<dbReference type="EMBL" id="CAUWAG010000008">
    <property type="protein sequence ID" value="CAJ2506403.1"/>
    <property type="molecule type" value="Genomic_DNA"/>
</dbReference>
<reference evidence="4" key="1">
    <citation type="submission" date="2023-10" db="EMBL/GenBank/DDBJ databases">
        <authorList>
            <person name="Hackl T."/>
        </authorList>
    </citation>
    <scope>NUCLEOTIDE SEQUENCE</scope>
</reference>
<evidence type="ECO:0000313" key="5">
    <source>
        <dbReference type="Proteomes" id="UP001295740"/>
    </source>
</evidence>
<dbReference type="GO" id="GO:0005975">
    <property type="term" value="P:carbohydrate metabolic process"/>
    <property type="evidence" value="ECO:0007669"/>
    <property type="project" value="InterPro"/>
</dbReference>
<evidence type="ECO:0000256" key="2">
    <source>
        <dbReference type="SAM" id="SignalP"/>
    </source>
</evidence>
<comment type="caution">
    <text evidence="4">The sequence shown here is derived from an EMBL/GenBank/DDBJ whole genome shotgun (WGS) entry which is preliminary data.</text>
</comment>
<dbReference type="Proteomes" id="UP001295740">
    <property type="component" value="Unassembled WGS sequence"/>
</dbReference>
<feature type="chain" id="PRO_5042469423" evidence="2">
    <location>
        <begin position="26"/>
        <end position="389"/>
    </location>
</feature>
<keyword evidence="1" id="KW-0472">Membrane</keyword>
<evidence type="ECO:0000259" key="3">
    <source>
        <dbReference type="PROSITE" id="PS51762"/>
    </source>
</evidence>
<dbReference type="PROSITE" id="PS51762">
    <property type="entry name" value="GH16_2"/>
    <property type="match status" value="1"/>
</dbReference>
<dbReference type="Pfam" id="PF00722">
    <property type="entry name" value="Glyco_hydro_16"/>
    <property type="match status" value="1"/>
</dbReference>